<feature type="signal peptide" evidence="1">
    <location>
        <begin position="1"/>
        <end position="23"/>
    </location>
</feature>
<feature type="chain" id="PRO_5013164786" description="Porin" evidence="1">
    <location>
        <begin position="24"/>
        <end position="113"/>
    </location>
</feature>
<dbReference type="Proteomes" id="UP000193862">
    <property type="component" value="Unassembled WGS sequence"/>
</dbReference>
<evidence type="ECO:0008006" key="4">
    <source>
        <dbReference type="Google" id="ProtNLM"/>
    </source>
</evidence>
<keyword evidence="1" id="KW-0732">Signal</keyword>
<evidence type="ECO:0000256" key="1">
    <source>
        <dbReference type="SAM" id="SignalP"/>
    </source>
</evidence>
<dbReference type="RefSeq" id="WP_085836856.1">
    <property type="nucleotide sequence ID" value="NZ_FWFS01000007.1"/>
</dbReference>
<evidence type="ECO:0000313" key="2">
    <source>
        <dbReference type="EMBL" id="SLN50040.1"/>
    </source>
</evidence>
<dbReference type="AlphaFoldDB" id="A0A1Y5SZA2"/>
<name>A0A1Y5SZA2_9RHOB</name>
<protein>
    <recommendedName>
        <fullName evidence="4">Porin</fullName>
    </recommendedName>
</protein>
<keyword evidence="3" id="KW-1185">Reference proteome</keyword>
<accession>A0A1Y5SZA2</accession>
<proteinExistence type="predicted"/>
<organism evidence="2 3">
    <name type="scientific">Aquimixticola soesokkakensis</name>
    <dbReference type="NCBI Taxonomy" id="1519096"/>
    <lineage>
        <taxon>Bacteria</taxon>
        <taxon>Pseudomonadati</taxon>
        <taxon>Pseudomonadota</taxon>
        <taxon>Alphaproteobacteria</taxon>
        <taxon>Rhodobacterales</taxon>
        <taxon>Paracoccaceae</taxon>
        <taxon>Aquimixticola</taxon>
    </lineage>
</organism>
<gene>
    <name evidence="2" type="ORF">AQS8620_02145</name>
</gene>
<reference evidence="2 3" key="1">
    <citation type="submission" date="2017-03" db="EMBL/GenBank/DDBJ databases">
        <authorList>
            <person name="Afonso C.L."/>
            <person name="Miller P.J."/>
            <person name="Scott M.A."/>
            <person name="Spackman E."/>
            <person name="Goraichik I."/>
            <person name="Dimitrov K.M."/>
            <person name="Suarez D.L."/>
            <person name="Swayne D.E."/>
        </authorList>
    </citation>
    <scope>NUCLEOTIDE SEQUENCE [LARGE SCALE GENOMIC DNA]</scope>
    <source>
        <strain evidence="2 3">CECT 8620</strain>
    </source>
</reference>
<dbReference type="OrthoDB" id="7875085at2"/>
<sequence>MTSIFKPVLVMACVATLGAPAFAQDMTQPYDPSVKTFAYEAGVENFCPAGLQPVRSFGSVACGTPNAFGYVDRSGSAAVAVAPVVMPATQSYSFAPSPTVIEMGSVPAAMDGM</sequence>
<evidence type="ECO:0000313" key="3">
    <source>
        <dbReference type="Proteomes" id="UP000193862"/>
    </source>
</evidence>
<dbReference type="EMBL" id="FWFS01000007">
    <property type="protein sequence ID" value="SLN50040.1"/>
    <property type="molecule type" value="Genomic_DNA"/>
</dbReference>